<gene>
    <name evidence="2" type="ORF">M569_13613</name>
</gene>
<evidence type="ECO:0000256" key="1">
    <source>
        <dbReference type="SAM" id="MobiDB-lite"/>
    </source>
</evidence>
<dbReference type="Proteomes" id="UP000015453">
    <property type="component" value="Unassembled WGS sequence"/>
</dbReference>
<evidence type="ECO:0000313" key="2">
    <source>
        <dbReference type="EMBL" id="EPS61187.1"/>
    </source>
</evidence>
<dbReference type="EMBL" id="AUSU01007027">
    <property type="protein sequence ID" value="EPS61187.1"/>
    <property type="molecule type" value="Genomic_DNA"/>
</dbReference>
<feature type="compositionally biased region" description="Polar residues" evidence="1">
    <location>
        <begin position="38"/>
        <end position="47"/>
    </location>
</feature>
<organism evidence="2 3">
    <name type="scientific">Genlisea aurea</name>
    <dbReference type="NCBI Taxonomy" id="192259"/>
    <lineage>
        <taxon>Eukaryota</taxon>
        <taxon>Viridiplantae</taxon>
        <taxon>Streptophyta</taxon>
        <taxon>Embryophyta</taxon>
        <taxon>Tracheophyta</taxon>
        <taxon>Spermatophyta</taxon>
        <taxon>Magnoliopsida</taxon>
        <taxon>eudicotyledons</taxon>
        <taxon>Gunneridae</taxon>
        <taxon>Pentapetalae</taxon>
        <taxon>asterids</taxon>
        <taxon>lamiids</taxon>
        <taxon>Lamiales</taxon>
        <taxon>Lentibulariaceae</taxon>
        <taxon>Genlisea</taxon>
    </lineage>
</organism>
<keyword evidence="3" id="KW-1185">Reference proteome</keyword>
<sequence>MKDEGATKRWKAKKFRTECRILEKLPMTIKRKRYQMPSAIQQEQVPKNLQKRPFPKKLWY</sequence>
<accession>S8DN90</accession>
<comment type="caution">
    <text evidence="2">The sequence shown here is derived from an EMBL/GenBank/DDBJ whole genome shotgun (WGS) entry which is preliminary data.</text>
</comment>
<feature type="region of interest" description="Disordered" evidence="1">
    <location>
        <begin position="38"/>
        <end position="60"/>
    </location>
</feature>
<reference evidence="2 3" key="1">
    <citation type="journal article" date="2013" name="BMC Genomics">
        <title>The miniature genome of a carnivorous plant Genlisea aurea contains a low number of genes and short non-coding sequences.</title>
        <authorList>
            <person name="Leushkin E.V."/>
            <person name="Sutormin R.A."/>
            <person name="Nabieva E.R."/>
            <person name="Penin A.A."/>
            <person name="Kondrashov A.S."/>
            <person name="Logacheva M.D."/>
        </authorList>
    </citation>
    <scope>NUCLEOTIDE SEQUENCE [LARGE SCALE GENOMIC DNA]</scope>
</reference>
<feature type="non-terminal residue" evidence="2">
    <location>
        <position position="60"/>
    </location>
</feature>
<dbReference type="AlphaFoldDB" id="S8DN90"/>
<name>S8DN90_9LAMI</name>
<proteinExistence type="predicted"/>
<evidence type="ECO:0000313" key="3">
    <source>
        <dbReference type="Proteomes" id="UP000015453"/>
    </source>
</evidence>
<feature type="compositionally biased region" description="Basic residues" evidence="1">
    <location>
        <begin position="49"/>
        <end position="60"/>
    </location>
</feature>
<protein>
    <submittedName>
        <fullName evidence="2">Uncharacterized protein</fullName>
    </submittedName>
</protein>